<dbReference type="InterPro" id="IPR050090">
    <property type="entry name" value="Tyrosine_recombinase_XerCD"/>
</dbReference>
<dbReference type="PROSITE" id="PS51900">
    <property type="entry name" value="CB"/>
    <property type="match status" value="1"/>
</dbReference>
<sequence length="409" mass="46811">MAWVEKRGDGFRVRYRLNDGTIFTENGFATQQDADNRAADVESDQRRRQFTDPRLAQTTIDEWIRAWSDAHRVGDVTWATYDSHIRNHILPRWSGTALGDIARIAVKGWVNKTLRPNLADKSVQDILILFSMILGEAVDEGLIGANPCRKLRISFDDRPERPHATTDEVDALAGRMAPDAGMLTITAAYTGLRWGELAGLQWIRTYLDDDPRIEVDPEFGALHEVRGRLELGSPKTPASVRTVHLPPVLADQLAGHRERNPDARFVFTGADGGMHRRSNFRRRVWLPALAGDEERGWTPLNQEMHFHDLRHTHETWLIEDKVPRILRLVRLGHKRKDTDDLYSHVTEVMVEEMLVVLQRRWEQDGGWTWDDSQGCGVTTSDSCVWSGRRAPNLLPKHRWPVDENHQQAI</sequence>
<dbReference type="InterPro" id="IPR044068">
    <property type="entry name" value="CB"/>
</dbReference>
<evidence type="ECO:0000313" key="8">
    <source>
        <dbReference type="EMBL" id="SDW40175.1"/>
    </source>
</evidence>
<evidence type="ECO:0000256" key="5">
    <source>
        <dbReference type="PROSITE-ProRule" id="PRU01248"/>
    </source>
</evidence>
<evidence type="ECO:0000313" key="9">
    <source>
        <dbReference type="Proteomes" id="UP000199529"/>
    </source>
</evidence>
<dbReference type="InterPro" id="IPR011010">
    <property type="entry name" value="DNA_brk_join_enz"/>
</dbReference>
<organism evidence="8 9">
    <name type="scientific">Saccharopolyspora shandongensis</name>
    <dbReference type="NCBI Taxonomy" id="418495"/>
    <lineage>
        <taxon>Bacteria</taxon>
        <taxon>Bacillati</taxon>
        <taxon>Actinomycetota</taxon>
        <taxon>Actinomycetes</taxon>
        <taxon>Pseudonocardiales</taxon>
        <taxon>Pseudonocardiaceae</taxon>
        <taxon>Saccharopolyspora</taxon>
    </lineage>
</organism>
<dbReference type="PANTHER" id="PTHR30349:SF64">
    <property type="entry name" value="PROPHAGE INTEGRASE INTD-RELATED"/>
    <property type="match status" value="1"/>
</dbReference>
<dbReference type="SUPFAM" id="SSF56349">
    <property type="entry name" value="DNA breaking-rejoining enzymes"/>
    <property type="match status" value="1"/>
</dbReference>
<dbReference type="GO" id="GO:0015074">
    <property type="term" value="P:DNA integration"/>
    <property type="evidence" value="ECO:0007669"/>
    <property type="project" value="UniProtKB-KW"/>
</dbReference>
<evidence type="ECO:0000259" key="6">
    <source>
        <dbReference type="PROSITE" id="PS51898"/>
    </source>
</evidence>
<feature type="domain" description="Tyr recombinase" evidence="6">
    <location>
        <begin position="159"/>
        <end position="355"/>
    </location>
</feature>
<gene>
    <name evidence="8" type="ORF">SAMN05216215_100326</name>
</gene>
<dbReference type="RefSeq" id="WP_093261199.1">
    <property type="nucleotide sequence ID" value="NZ_FNOK01000003.1"/>
</dbReference>
<proteinExistence type="inferred from homology"/>
<dbReference type="OrthoDB" id="4529782at2"/>
<dbReference type="Proteomes" id="UP000199529">
    <property type="component" value="Unassembled WGS sequence"/>
</dbReference>
<dbReference type="Gene3D" id="1.10.443.10">
    <property type="entry name" value="Intergrase catalytic core"/>
    <property type="match status" value="1"/>
</dbReference>
<keyword evidence="2" id="KW-0229">DNA integration</keyword>
<dbReference type="PANTHER" id="PTHR30349">
    <property type="entry name" value="PHAGE INTEGRASE-RELATED"/>
    <property type="match status" value="1"/>
</dbReference>
<evidence type="ECO:0000256" key="4">
    <source>
        <dbReference type="ARBA" id="ARBA00023172"/>
    </source>
</evidence>
<dbReference type="Pfam" id="PF14659">
    <property type="entry name" value="Phage_int_SAM_3"/>
    <property type="match status" value="1"/>
</dbReference>
<evidence type="ECO:0000256" key="1">
    <source>
        <dbReference type="ARBA" id="ARBA00008857"/>
    </source>
</evidence>
<dbReference type="EMBL" id="FNOK01000003">
    <property type="protein sequence ID" value="SDW40175.1"/>
    <property type="molecule type" value="Genomic_DNA"/>
</dbReference>
<keyword evidence="4" id="KW-0233">DNA recombination</keyword>
<dbReference type="InterPro" id="IPR013762">
    <property type="entry name" value="Integrase-like_cat_sf"/>
</dbReference>
<dbReference type="InterPro" id="IPR004107">
    <property type="entry name" value="Integrase_SAM-like_N"/>
</dbReference>
<evidence type="ECO:0000256" key="3">
    <source>
        <dbReference type="ARBA" id="ARBA00023125"/>
    </source>
</evidence>
<evidence type="ECO:0000256" key="2">
    <source>
        <dbReference type="ARBA" id="ARBA00022908"/>
    </source>
</evidence>
<dbReference type="PROSITE" id="PS51898">
    <property type="entry name" value="TYR_RECOMBINASE"/>
    <property type="match status" value="1"/>
</dbReference>
<dbReference type="InterPro" id="IPR010998">
    <property type="entry name" value="Integrase_recombinase_N"/>
</dbReference>
<feature type="domain" description="Core-binding (CB)" evidence="7">
    <location>
        <begin position="58"/>
        <end position="138"/>
    </location>
</feature>
<dbReference type="Gene3D" id="1.10.150.130">
    <property type="match status" value="1"/>
</dbReference>
<dbReference type="InterPro" id="IPR002104">
    <property type="entry name" value="Integrase_catalytic"/>
</dbReference>
<comment type="similarity">
    <text evidence="1">Belongs to the 'phage' integrase family.</text>
</comment>
<accession>A0A1H2T903</accession>
<dbReference type="STRING" id="418495.SAMN05216215_100326"/>
<evidence type="ECO:0000259" key="7">
    <source>
        <dbReference type="PROSITE" id="PS51900"/>
    </source>
</evidence>
<reference evidence="9" key="1">
    <citation type="submission" date="2016-10" db="EMBL/GenBank/DDBJ databases">
        <authorList>
            <person name="Varghese N."/>
            <person name="Submissions S."/>
        </authorList>
    </citation>
    <scope>NUCLEOTIDE SEQUENCE [LARGE SCALE GENOMIC DNA]</scope>
    <source>
        <strain evidence="9">CGMCC 4.3530</strain>
    </source>
</reference>
<keyword evidence="9" id="KW-1185">Reference proteome</keyword>
<protein>
    <submittedName>
        <fullName evidence="8">Site-specific recombinase XerD</fullName>
    </submittedName>
</protein>
<dbReference type="AlphaFoldDB" id="A0A1H2T903"/>
<name>A0A1H2T903_9PSEU</name>
<dbReference type="Pfam" id="PF00589">
    <property type="entry name" value="Phage_integrase"/>
    <property type="match status" value="1"/>
</dbReference>
<keyword evidence="3 5" id="KW-0238">DNA-binding</keyword>
<dbReference type="GO" id="GO:0006310">
    <property type="term" value="P:DNA recombination"/>
    <property type="evidence" value="ECO:0007669"/>
    <property type="project" value="UniProtKB-KW"/>
</dbReference>
<dbReference type="GO" id="GO:0003677">
    <property type="term" value="F:DNA binding"/>
    <property type="evidence" value="ECO:0007669"/>
    <property type="project" value="UniProtKB-UniRule"/>
</dbReference>